<evidence type="ECO:0000256" key="4">
    <source>
        <dbReference type="ARBA" id="ARBA00022729"/>
    </source>
</evidence>
<keyword evidence="4 17" id="KW-0732">Signal</keyword>
<organism evidence="18 19">
    <name type="scientific">Papiliotrema laurentii</name>
    <name type="common">Cryptococcus laurentii</name>
    <dbReference type="NCBI Taxonomy" id="5418"/>
    <lineage>
        <taxon>Eukaryota</taxon>
        <taxon>Fungi</taxon>
        <taxon>Dikarya</taxon>
        <taxon>Basidiomycota</taxon>
        <taxon>Agaricomycotina</taxon>
        <taxon>Tremellomycetes</taxon>
        <taxon>Tremellales</taxon>
        <taxon>Rhynchogastremaceae</taxon>
        <taxon>Papiliotrema</taxon>
    </lineage>
</organism>
<sequence length="442" mass="47511">MLSLTGLVSLLAIGSESARAATGYTHPTLKGRAALTPRWHSDNPQVTVHGSTCTVEPLGGGLDDGPNLLYAFELCGENALIELPGYYTVNTVLSTYLHNVEVRLQGAISYVPDIAYWSPASIFMTYQNATTYWFFSGDGVTLNGGGTIDANGQTWWDYYTQNKATGRGVAGGSTRVFARPIPLTVGNATNVKIQDISVINSPFWSNFVYQSSNVEYDNIKIRAISANESAPAANSDGWDIYRSSHVYIHDSHVVNGDDCVSFKPNSTYMRVENMYCNGSHGISIGSLGQYAGETDIVSDIYVKNISMNNAENGARIKVFAGSPDPNSVSGGGSGYVRNVTFEDFHCENCDNPILIDQCYQTASTSCAQYPSTLSISDVHYINVSGTSSGVVKNGTVATLKCSETCQDITATGTDLRPPNGTAQYLCSNLANESTLDFTCTHS</sequence>
<comment type="caution">
    <text evidence="18">The sequence shown here is derived from an EMBL/GenBank/DDBJ whole genome shotgun (WGS) entry which is preliminary data.</text>
</comment>
<keyword evidence="9 16" id="KW-0326">Glycosidase</keyword>
<dbReference type="PANTHER" id="PTHR31736:SF12">
    <property type="entry name" value="EXO-POLYGALACTURONASE, PUTATIVE-RELATED"/>
    <property type="match status" value="1"/>
</dbReference>
<comment type="function">
    <text evidence="12">Specific in hydrolyzing the terminal glycosidic bond of polygalacturonic acid and oligogalacturonates.</text>
</comment>
<evidence type="ECO:0000256" key="7">
    <source>
        <dbReference type="ARBA" id="ARBA00023180"/>
    </source>
</evidence>
<dbReference type="Gene3D" id="2.160.20.10">
    <property type="entry name" value="Single-stranded right-handed beta-helix, Pectin lyase-like"/>
    <property type="match status" value="1"/>
</dbReference>
<proteinExistence type="inferred from homology"/>
<dbReference type="EC" id="3.2.1.67" evidence="13"/>
<evidence type="ECO:0000256" key="16">
    <source>
        <dbReference type="RuleBase" id="RU361169"/>
    </source>
</evidence>
<dbReference type="InterPro" id="IPR012334">
    <property type="entry name" value="Pectin_lyas_fold"/>
</dbReference>
<dbReference type="GO" id="GO:0000272">
    <property type="term" value="P:polysaccharide catabolic process"/>
    <property type="evidence" value="ECO:0007669"/>
    <property type="project" value="UniProtKB-KW"/>
</dbReference>
<gene>
    <name evidence="18" type="ORF">DB88DRAFT_462577</name>
</gene>
<dbReference type="SUPFAM" id="SSF51126">
    <property type="entry name" value="Pectin lyase-like"/>
    <property type="match status" value="1"/>
</dbReference>
<comment type="subcellular location">
    <subcellularLocation>
        <location evidence="1">Secreted</location>
    </subcellularLocation>
</comment>
<evidence type="ECO:0000256" key="5">
    <source>
        <dbReference type="ARBA" id="ARBA00022801"/>
    </source>
</evidence>
<dbReference type="AlphaFoldDB" id="A0AAD9L6R8"/>
<feature type="active site" evidence="15">
    <location>
        <position position="280"/>
    </location>
</feature>
<dbReference type="GO" id="GO:0047911">
    <property type="term" value="F:galacturan 1,4-alpha-galacturonidase activity"/>
    <property type="evidence" value="ECO:0007669"/>
    <property type="project" value="UniProtKB-EC"/>
</dbReference>
<dbReference type="GO" id="GO:0004650">
    <property type="term" value="F:polygalacturonase activity"/>
    <property type="evidence" value="ECO:0007669"/>
    <property type="project" value="InterPro"/>
</dbReference>
<keyword evidence="10" id="KW-0961">Cell wall biogenesis/degradation</keyword>
<keyword evidence="19" id="KW-1185">Reference proteome</keyword>
<name>A0AAD9L6R8_PAPLA</name>
<protein>
    <recommendedName>
        <fullName evidence="13">galacturonan 1,4-alpha-galacturonidase</fullName>
        <ecNumber evidence="13">3.2.1.67</ecNumber>
    </recommendedName>
</protein>
<comment type="catalytic activity">
    <reaction evidence="14">
        <text>[(1-&gt;4)-alpha-D-galacturonosyl](n) + H2O = alpha-D-galacturonate + [(1-&gt;4)-alpha-D-galacturonosyl](n-1)</text>
        <dbReference type="Rhea" id="RHEA:14117"/>
        <dbReference type="Rhea" id="RHEA-COMP:14570"/>
        <dbReference type="Rhea" id="RHEA-COMP:14572"/>
        <dbReference type="ChEBI" id="CHEBI:15377"/>
        <dbReference type="ChEBI" id="CHEBI:58658"/>
        <dbReference type="ChEBI" id="CHEBI:140523"/>
        <dbReference type="EC" id="3.2.1.67"/>
    </reaction>
</comment>
<evidence type="ECO:0000256" key="13">
    <source>
        <dbReference type="ARBA" id="ARBA00038933"/>
    </source>
</evidence>
<evidence type="ECO:0000256" key="17">
    <source>
        <dbReference type="SAM" id="SignalP"/>
    </source>
</evidence>
<dbReference type="InterPro" id="IPR011050">
    <property type="entry name" value="Pectin_lyase_fold/virulence"/>
</dbReference>
<dbReference type="GO" id="GO:0016829">
    <property type="term" value="F:lyase activity"/>
    <property type="evidence" value="ECO:0007669"/>
    <property type="project" value="UniProtKB-KW"/>
</dbReference>
<evidence type="ECO:0000256" key="2">
    <source>
        <dbReference type="ARBA" id="ARBA00008834"/>
    </source>
</evidence>
<evidence type="ECO:0000256" key="15">
    <source>
        <dbReference type="PROSITE-ProRule" id="PRU10052"/>
    </source>
</evidence>
<keyword evidence="11" id="KW-0624">Polysaccharide degradation</keyword>
<accession>A0AAD9L6R8</accession>
<dbReference type="PROSITE" id="PS00502">
    <property type="entry name" value="POLYGALACTURONASE"/>
    <property type="match status" value="1"/>
</dbReference>
<comment type="similarity">
    <text evidence="2 16">Belongs to the glycosyl hydrolase 28 family.</text>
</comment>
<dbReference type="Pfam" id="PF00295">
    <property type="entry name" value="Glyco_hydro_28"/>
    <property type="match status" value="1"/>
</dbReference>
<keyword evidence="8" id="KW-0119">Carbohydrate metabolism</keyword>
<evidence type="ECO:0000256" key="9">
    <source>
        <dbReference type="ARBA" id="ARBA00023295"/>
    </source>
</evidence>
<dbReference type="GO" id="GO:0071555">
    <property type="term" value="P:cell wall organization"/>
    <property type="evidence" value="ECO:0007669"/>
    <property type="project" value="UniProtKB-KW"/>
</dbReference>
<evidence type="ECO:0000256" key="10">
    <source>
        <dbReference type="ARBA" id="ARBA00023316"/>
    </source>
</evidence>
<evidence type="ECO:0000256" key="11">
    <source>
        <dbReference type="ARBA" id="ARBA00023326"/>
    </source>
</evidence>
<dbReference type="GO" id="GO:0005576">
    <property type="term" value="C:extracellular region"/>
    <property type="evidence" value="ECO:0007669"/>
    <property type="project" value="UniProtKB-SubCell"/>
</dbReference>
<keyword evidence="5 16" id="KW-0378">Hydrolase</keyword>
<keyword evidence="3" id="KW-0964">Secreted</keyword>
<evidence type="ECO:0000256" key="3">
    <source>
        <dbReference type="ARBA" id="ARBA00022525"/>
    </source>
</evidence>
<evidence type="ECO:0000256" key="8">
    <source>
        <dbReference type="ARBA" id="ARBA00023277"/>
    </source>
</evidence>
<keyword evidence="6" id="KW-1015">Disulfide bond</keyword>
<evidence type="ECO:0000313" key="18">
    <source>
        <dbReference type="EMBL" id="KAK1924639.1"/>
    </source>
</evidence>
<evidence type="ECO:0000256" key="6">
    <source>
        <dbReference type="ARBA" id="ARBA00023157"/>
    </source>
</evidence>
<reference evidence="18" key="1">
    <citation type="submission" date="2023-02" db="EMBL/GenBank/DDBJ databases">
        <title>Identification and recombinant expression of a fungal hydrolase from Papiliotrema laurentii that hydrolyzes apple cutin and clears colloidal polyester polyurethane.</title>
        <authorList>
            <consortium name="DOE Joint Genome Institute"/>
            <person name="Roman V.A."/>
            <person name="Bojanowski C."/>
            <person name="Crable B.R."/>
            <person name="Wagner D.N."/>
            <person name="Hung C.S."/>
            <person name="Nadeau L.J."/>
            <person name="Schratz L."/>
            <person name="Haridas S."/>
            <person name="Pangilinan J."/>
            <person name="Lipzen A."/>
            <person name="Na H."/>
            <person name="Yan M."/>
            <person name="Ng V."/>
            <person name="Grigoriev I.V."/>
            <person name="Spatafora J.W."/>
            <person name="Barlow D."/>
            <person name="Biffinger J."/>
            <person name="Kelley-Loughnane N."/>
            <person name="Varaljay V.A."/>
            <person name="Crookes-Goodson W.J."/>
        </authorList>
    </citation>
    <scope>NUCLEOTIDE SEQUENCE</scope>
    <source>
        <strain evidence="18">5307AH</strain>
    </source>
</reference>
<dbReference type="InterPro" id="IPR000743">
    <property type="entry name" value="Glyco_hydro_28"/>
</dbReference>
<feature type="signal peptide" evidence="17">
    <location>
        <begin position="1"/>
        <end position="20"/>
    </location>
</feature>
<evidence type="ECO:0000256" key="1">
    <source>
        <dbReference type="ARBA" id="ARBA00004613"/>
    </source>
</evidence>
<dbReference type="EMBL" id="JAODAN010000004">
    <property type="protein sequence ID" value="KAK1924639.1"/>
    <property type="molecule type" value="Genomic_DNA"/>
</dbReference>
<feature type="chain" id="PRO_5042278299" description="galacturonan 1,4-alpha-galacturonidase" evidence="17">
    <location>
        <begin position="21"/>
        <end position="442"/>
    </location>
</feature>
<dbReference type="PANTHER" id="PTHR31736">
    <property type="match status" value="1"/>
</dbReference>
<dbReference type="Proteomes" id="UP001182556">
    <property type="component" value="Unassembled WGS sequence"/>
</dbReference>
<evidence type="ECO:0000256" key="12">
    <source>
        <dbReference type="ARBA" id="ARBA00037312"/>
    </source>
</evidence>
<evidence type="ECO:0000256" key="14">
    <source>
        <dbReference type="ARBA" id="ARBA00048766"/>
    </source>
</evidence>
<keyword evidence="18" id="KW-0456">Lyase</keyword>
<evidence type="ECO:0000313" key="19">
    <source>
        <dbReference type="Proteomes" id="UP001182556"/>
    </source>
</evidence>
<keyword evidence="7" id="KW-0325">Glycoprotein</keyword>